<dbReference type="GO" id="GO:0015020">
    <property type="term" value="F:glucuronosyltransferase activity"/>
    <property type="evidence" value="ECO:0007669"/>
    <property type="project" value="UniProtKB-EC"/>
</dbReference>
<comment type="subcellular location">
    <subcellularLocation>
        <location evidence="1 11">Membrane</location>
        <topology evidence="1 11">Single-pass membrane protein</topology>
    </subcellularLocation>
</comment>
<evidence type="ECO:0000256" key="7">
    <source>
        <dbReference type="ARBA" id="ARBA00022989"/>
    </source>
</evidence>
<organism evidence="12 13">
    <name type="scientific">Elaeophora elaphi</name>
    <dbReference type="NCBI Taxonomy" id="1147741"/>
    <lineage>
        <taxon>Eukaryota</taxon>
        <taxon>Metazoa</taxon>
        <taxon>Ecdysozoa</taxon>
        <taxon>Nematoda</taxon>
        <taxon>Chromadorea</taxon>
        <taxon>Rhabditida</taxon>
        <taxon>Spirurina</taxon>
        <taxon>Spiruromorpha</taxon>
        <taxon>Filarioidea</taxon>
        <taxon>Onchocercidae</taxon>
        <taxon>Elaeophora</taxon>
    </lineage>
</organism>
<dbReference type="WBParaSite" id="EEL_0000145801-mRNA-1">
    <property type="protein sequence ID" value="EEL_0000145801-mRNA-1"/>
    <property type="gene ID" value="EEL_0000145801"/>
</dbReference>
<dbReference type="Pfam" id="PF00201">
    <property type="entry name" value="UDPGT"/>
    <property type="match status" value="1"/>
</dbReference>
<dbReference type="FunFam" id="3.40.50.2000:FF:000038">
    <property type="entry name" value="UDP-GlucuronosylTransferase"/>
    <property type="match status" value="1"/>
</dbReference>
<evidence type="ECO:0000256" key="3">
    <source>
        <dbReference type="ARBA" id="ARBA00022676"/>
    </source>
</evidence>
<keyword evidence="5 11" id="KW-0812">Transmembrane</keyword>
<evidence type="ECO:0000256" key="10">
    <source>
        <dbReference type="RuleBase" id="RU003718"/>
    </source>
</evidence>
<keyword evidence="8 11" id="KW-0472">Membrane</keyword>
<dbReference type="SUPFAM" id="SSF53756">
    <property type="entry name" value="UDP-Glycosyltransferase/glycogen phosphorylase"/>
    <property type="match status" value="1"/>
</dbReference>
<evidence type="ECO:0000256" key="8">
    <source>
        <dbReference type="ARBA" id="ARBA00023136"/>
    </source>
</evidence>
<evidence type="ECO:0000256" key="5">
    <source>
        <dbReference type="ARBA" id="ARBA00022692"/>
    </source>
</evidence>
<evidence type="ECO:0000256" key="9">
    <source>
        <dbReference type="ARBA" id="ARBA00047475"/>
    </source>
</evidence>
<dbReference type="InterPro" id="IPR050271">
    <property type="entry name" value="UDP-glycosyltransferase"/>
</dbReference>
<sequence length="533" mass="61293">MYCIQWYLTSSLIAMFYVSVDDAYKILIYNPRFSQSHIKFMGSIADTLTELAPVFFKVADSTGSKLAKTIKMDIDAEISKIMNIEVFAKNAWKQKQQSFLSMITTFNQMSHTILKSCEFQLKQKKIMEELKAEKFDLAIFEFNQCFAGMIELFHIPAHIVVSATALFGYATECFGVPNNPSYIPALYSQYADHMTYLQRVKNLIITIVTHKFFENLTKQCQMLFRRLHGDQFIDLKEKLAQATYVLTNTNPLFDVSRPTIHKMIELGGLALPKRQPLSKDWTVIMDERKPIVLVSFGTITLSYWMPNETKQALLETFDSFPNVTFIWKYEKDEHRIADGHPNVITSKWLPQTDLLAHKNLIAFLTHGGMNSIMETLNYGKPVVVVPLFGDQLQNAVLVERSGFGIRLPLPELAMKEKLQNAIYNIIYDKSYAQKAERLSKMMAKKPNPAKEQLIKHVEFAAEFGQIANFDPYGRKMTFVSYYMLDIIIPFMMFLLLISLISCYIIIKLFKNLFHKGINYKSNGGITATKIKKN</sequence>
<dbReference type="STRING" id="1147741.A0A0R3RJ00"/>
<feature type="transmembrane region" description="Helical" evidence="11">
    <location>
        <begin position="481"/>
        <end position="506"/>
    </location>
</feature>
<evidence type="ECO:0000256" key="1">
    <source>
        <dbReference type="ARBA" id="ARBA00004167"/>
    </source>
</evidence>
<proteinExistence type="inferred from homology"/>
<keyword evidence="12" id="KW-1185">Reference proteome</keyword>
<comment type="similarity">
    <text evidence="2 10">Belongs to the UDP-glycosyltransferase family.</text>
</comment>
<dbReference type="AlphaFoldDB" id="A0A0R3RJ00"/>
<dbReference type="InterPro" id="IPR035595">
    <property type="entry name" value="UDP_glycos_trans_CS"/>
</dbReference>
<accession>A0A0R3RJ00</accession>
<dbReference type="EC" id="2.4.1.17" evidence="11"/>
<keyword evidence="3 10" id="KW-0328">Glycosyltransferase</keyword>
<dbReference type="InterPro" id="IPR002213">
    <property type="entry name" value="UDP_glucos_trans"/>
</dbReference>
<evidence type="ECO:0000313" key="13">
    <source>
        <dbReference type="WBParaSite" id="EEL_0000145801-mRNA-1"/>
    </source>
</evidence>
<keyword evidence="6" id="KW-0732">Signal</keyword>
<dbReference type="PANTHER" id="PTHR48043">
    <property type="entry name" value="EG:EG0003.4 PROTEIN-RELATED"/>
    <property type="match status" value="1"/>
</dbReference>
<evidence type="ECO:0000256" key="4">
    <source>
        <dbReference type="ARBA" id="ARBA00022679"/>
    </source>
</evidence>
<dbReference type="Proteomes" id="UP000050640">
    <property type="component" value="Unplaced"/>
</dbReference>
<evidence type="ECO:0000256" key="2">
    <source>
        <dbReference type="ARBA" id="ARBA00009995"/>
    </source>
</evidence>
<keyword evidence="7 11" id="KW-1133">Transmembrane helix</keyword>
<name>A0A0R3RJ00_9BILA</name>
<dbReference type="Gene3D" id="3.40.50.2000">
    <property type="entry name" value="Glycogen Phosphorylase B"/>
    <property type="match status" value="1"/>
</dbReference>
<comment type="catalytic activity">
    <reaction evidence="9 11">
        <text>glucuronate acceptor + UDP-alpha-D-glucuronate = acceptor beta-D-glucuronoside + UDP + H(+)</text>
        <dbReference type="Rhea" id="RHEA:21032"/>
        <dbReference type="ChEBI" id="CHEBI:15378"/>
        <dbReference type="ChEBI" id="CHEBI:58052"/>
        <dbReference type="ChEBI" id="CHEBI:58223"/>
        <dbReference type="ChEBI" id="CHEBI:132367"/>
        <dbReference type="ChEBI" id="CHEBI:132368"/>
        <dbReference type="EC" id="2.4.1.17"/>
    </reaction>
</comment>
<evidence type="ECO:0000256" key="6">
    <source>
        <dbReference type="ARBA" id="ARBA00022729"/>
    </source>
</evidence>
<dbReference type="GO" id="GO:0016020">
    <property type="term" value="C:membrane"/>
    <property type="evidence" value="ECO:0007669"/>
    <property type="project" value="UniProtKB-SubCell"/>
</dbReference>
<reference evidence="13" key="1">
    <citation type="submission" date="2017-02" db="UniProtKB">
        <authorList>
            <consortium name="WormBaseParasite"/>
        </authorList>
    </citation>
    <scope>IDENTIFICATION</scope>
</reference>
<evidence type="ECO:0000313" key="12">
    <source>
        <dbReference type="Proteomes" id="UP000050640"/>
    </source>
</evidence>
<dbReference type="PANTHER" id="PTHR48043:SF23">
    <property type="entry name" value="UDP-GLUCURONOSYLTRANSFERASE"/>
    <property type="match status" value="1"/>
</dbReference>
<dbReference type="CDD" id="cd03784">
    <property type="entry name" value="GT1_Gtf-like"/>
    <property type="match status" value="1"/>
</dbReference>
<dbReference type="PROSITE" id="PS00375">
    <property type="entry name" value="UDPGT"/>
    <property type="match status" value="1"/>
</dbReference>
<evidence type="ECO:0000256" key="11">
    <source>
        <dbReference type="RuleBase" id="RU362059"/>
    </source>
</evidence>
<keyword evidence="4 10" id="KW-0808">Transferase</keyword>
<protein>
    <recommendedName>
        <fullName evidence="11">UDP-glucuronosyltransferase</fullName>
        <ecNumber evidence="11">2.4.1.17</ecNumber>
    </recommendedName>
</protein>